<sequence length="311" mass="34435">MSSTDDFRMLNSYLIKNNIPFHTYALEEERKMKTVIKGIPVEIETEDTKSDLERQEYPVQAVHRMHHRDGTALGILGQCHRCQLYSHAATNCHVPPRCVKCLDPHWTKERARTRESGGKPTCCNCRSEIQPPTEGVRQHRNSNRKIAAIICERGPQTSEHSSVFGLVEWTPASDRSEPHYAISCPVYFVNQWRPTPGSNSPLRRHGRISSALPRVHGCSLDNLVAAFRRERRDIAAWRAAAREPPPASRRPLAAAATAAASRPPPRALAFRPPSVPGAAVTRIPGFVGVRCATGGLSQRSSPPVSGVVLII</sequence>
<keyword evidence="3" id="KW-1185">Reference proteome</keyword>
<protein>
    <recommendedName>
        <fullName evidence="4">Nucleic-acid-binding protein from transposon X-element</fullName>
    </recommendedName>
</protein>
<dbReference type="EMBL" id="BGZK01000660">
    <property type="protein sequence ID" value="GBP55031.1"/>
    <property type="molecule type" value="Genomic_DNA"/>
</dbReference>
<feature type="compositionally biased region" description="Low complexity" evidence="1">
    <location>
        <begin position="249"/>
        <end position="272"/>
    </location>
</feature>
<reference evidence="2 3" key="1">
    <citation type="journal article" date="2019" name="Commun. Biol.">
        <title>The bagworm genome reveals a unique fibroin gene that provides high tensile strength.</title>
        <authorList>
            <person name="Kono N."/>
            <person name="Nakamura H."/>
            <person name="Ohtoshi R."/>
            <person name="Tomita M."/>
            <person name="Numata K."/>
            <person name="Arakawa K."/>
        </authorList>
    </citation>
    <scope>NUCLEOTIDE SEQUENCE [LARGE SCALE GENOMIC DNA]</scope>
</reference>
<organism evidence="2 3">
    <name type="scientific">Eumeta variegata</name>
    <name type="common">Bagworm moth</name>
    <name type="synonym">Eumeta japonica</name>
    <dbReference type="NCBI Taxonomy" id="151549"/>
    <lineage>
        <taxon>Eukaryota</taxon>
        <taxon>Metazoa</taxon>
        <taxon>Ecdysozoa</taxon>
        <taxon>Arthropoda</taxon>
        <taxon>Hexapoda</taxon>
        <taxon>Insecta</taxon>
        <taxon>Pterygota</taxon>
        <taxon>Neoptera</taxon>
        <taxon>Endopterygota</taxon>
        <taxon>Lepidoptera</taxon>
        <taxon>Glossata</taxon>
        <taxon>Ditrysia</taxon>
        <taxon>Tineoidea</taxon>
        <taxon>Psychidae</taxon>
        <taxon>Oiketicinae</taxon>
        <taxon>Eumeta</taxon>
    </lineage>
</organism>
<comment type="caution">
    <text evidence="2">The sequence shown here is derived from an EMBL/GenBank/DDBJ whole genome shotgun (WGS) entry which is preliminary data.</text>
</comment>
<proteinExistence type="predicted"/>
<evidence type="ECO:0000256" key="1">
    <source>
        <dbReference type="SAM" id="MobiDB-lite"/>
    </source>
</evidence>
<evidence type="ECO:0000313" key="3">
    <source>
        <dbReference type="Proteomes" id="UP000299102"/>
    </source>
</evidence>
<gene>
    <name evidence="2" type="ORF">EVAR_46327_1</name>
</gene>
<feature type="region of interest" description="Disordered" evidence="1">
    <location>
        <begin position="239"/>
        <end position="273"/>
    </location>
</feature>
<dbReference type="Proteomes" id="UP000299102">
    <property type="component" value="Unassembled WGS sequence"/>
</dbReference>
<accession>A0A4C1WUN4</accession>
<dbReference type="AlphaFoldDB" id="A0A4C1WUN4"/>
<name>A0A4C1WUN4_EUMVA</name>
<dbReference type="OrthoDB" id="8123886at2759"/>
<evidence type="ECO:0008006" key="4">
    <source>
        <dbReference type="Google" id="ProtNLM"/>
    </source>
</evidence>
<evidence type="ECO:0000313" key="2">
    <source>
        <dbReference type="EMBL" id="GBP55031.1"/>
    </source>
</evidence>